<keyword evidence="2" id="KW-1185">Reference proteome</keyword>
<sequence>MSSKNKKLGSPQPYNLILKPSANCQLSNNLRLTSECVYRIDDESIIIADKNSIKSQQCSDWLYDAKPYRIILIMQFYNRNNYKKTRQDLKQPYNLQETIHEGRARGMNVIFYKLQYNECISNEIEIFHFIRIFELCLFNITGYKWQLPATGQNKKLILKVHKSNQNNEELCCFMFAYEIYNNDKIRSKSKLFYFKSTRRPKKCMNN</sequence>
<evidence type="ECO:0000313" key="1">
    <source>
        <dbReference type="EMBL" id="KAE9542907.1"/>
    </source>
</evidence>
<accession>A0A6G0U1R4</accession>
<dbReference type="Proteomes" id="UP000475862">
    <property type="component" value="Unassembled WGS sequence"/>
</dbReference>
<evidence type="ECO:0000313" key="2">
    <source>
        <dbReference type="Proteomes" id="UP000475862"/>
    </source>
</evidence>
<dbReference type="AlphaFoldDB" id="A0A6G0U1R4"/>
<comment type="caution">
    <text evidence="1">The sequence shown here is derived from an EMBL/GenBank/DDBJ whole genome shotgun (WGS) entry which is preliminary data.</text>
</comment>
<organism evidence="1 2">
    <name type="scientific">Aphis glycines</name>
    <name type="common">Soybean aphid</name>
    <dbReference type="NCBI Taxonomy" id="307491"/>
    <lineage>
        <taxon>Eukaryota</taxon>
        <taxon>Metazoa</taxon>
        <taxon>Ecdysozoa</taxon>
        <taxon>Arthropoda</taxon>
        <taxon>Hexapoda</taxon>
        <taxon>Insecta</taxon>
        <taxon>Pterygota</taxon>
        <taxon>Neoptera</taxon>
        <taxon>Paraneoptera</taxon>
        <taxon>Hemiptera</taxon>
        <taxon>Sternorrhyncha</taxon>
        <taxon>Aphidomorpha</taxon>
        <taxon>Aphidoidea</taxon>
        <taxon>Aphididae</taxon>
        <taxon>Aphidini</taxon>
        <taxon>Aphis</taxon>
        <taxon>Aphis</taxon>
    </lineage>
</organism>
<proteinExistence type="predicted"/>
<gene>
    <name evidence="1" type="ORF">AGLY_002818</name>
</gene>
<reference evidence="1 2" key="1">
    <citation type="submission" date="2019-08" db="EMBL/GenBank/DDBJ databases">
        <title>The genome of the soybean aphid Biotype 1, its phylome, world population structure and adaptation to the North American continent.</title>
        <authorList>
            <person name="Giordano R."/>
            <person name="Donthu R.K."/>
            <person name="Hernandez A.G."/>
            <person name="Wright C.L."/>
            <person name="Zimin A.V."/>
        </authorList>
    </citation>
    <scope>NUCLEOTIDE SEQUENCE [LARGE SCALE GENOMIC DNA]</scope>
    <source>
        <tissue evidence="1">Whole aphids</tissue>
    </source>
</reference>
<name>A0A6G0U1R4_APHGL</name>
<protein>
    <submittedName>
        <fullName evidence="1">Uncharacterized protein</fullName>
    </submittedName>
</protein>
<dbReference type="EMBL" id="VYZN01000009">
    <property type="protein sequence ID" value="KAE9542907.1"/>
    <property type="molecule type" value="Genomic_DNA"/>
</dbReference>